<proteinExistence type="inferred from homology"/>
<dbReference type="SUPFAM" id="SSF52833">
    <property type="entry name" value="Thioredoxin-like"/>
    <property type="match status" value="1"/>
</dbReference>
<evidence type="ECO:0000256" key="5">
    <source>
        <dbReference type="ARBA" id="ARBA00023274"/>
    </source>
</evidence>
<comment type="subcellular location">
    <subcellularLocation>
        <location evidence="1">Mitochondrion</location>
    </subcellularLocation>
</comment>
<feature type="domain" description="Ribosomal protein/NADH dehydrogenase" evidence="7">
    <location>
        <begin position="18"/>
        <end position="91"/>
    </location>
</feature>
<evidence type="ECO:0000256" key="3">
    <source>
        <dbReference type="ARBA" id="ARBA00022980"/>
    </source>
</evidence>
<dbReference type="InterPro" id="IPR007741">
    <property type="entry name" value="Ribosomal_mL43/mS25/NADH_DH"/>
</dbReference>
<evidence type="ECO:0000313" key="11">
    <source>
        <dbReference type="Proteomes" id="UP000182142"/>
    </source>
</evidence>
<accession>A0A193R5J3</accession>
<evidence type="ECO:0000259" key="7">
    <source>
        <dbReference type="SMART" id="SM00916"/>
    </source>
</evidence>
<dbReference type="EMBL" id="CWHQ02000025">
    <property type="protein sequence ID" value="SBO27063.1"/>
    <property type="molecule type" value="Genomic_DNA"/>
</dbReference>
<keyword evidence="5" id="KW-0687">Ribonucleoprotein</keyword>
<dbReference type="InterPro" id="IPR036249">
    <property type="entry name" value="Thioredoxin-like_sf"/>
</dbReference>
<dbReference type="GO" id="GO:0032543">
    <property type="term" value="P:mitochondrial translation"/>
    <property type="evidence" value="ECO:0007669"/>
    <property type="project" value="InterPro"/>
</dbReference>
<evidence type="ECO:0000256" key="1">
    <source>
        <dbReference type="ARBA" id="ARBA00004173"/>
    </source>
</evidence>
<keyword evidence="3 8" id="KW-0689">Ribosomal protein</keyword>
<dbReference type="PANTHER" id="PTHR21396">
    <property type="entry name" value="39S RIBOSOMAL PROTEIN L43"/>
    <property type="match status" value="1"/>
</dbReference>
<gene>
    <name evidence="8" type="ORF">PKNA1_C2_0809800</name>
    <name evidence="9" type="ORF">PKNA1_H1_0809800</name>
</gene>
<evidence type="ECO:0000313" key="10">
    <source>
        <dbReference type="Proteomes" id="UP000182128"/>
    </source>
</evidence>
<dbReference type="AlphaFoldDB" id="A0A193R5J3"/>
<organism evidence="8 10">
    <name type="scientific">Plasmodium knowlesi (strain H)</name>
    <dbReference type="NCBI Taxonomy" id="5851"/>
    <lineage>
        <taxon>Eukaryota</taxon>
        <taxon>Sar</taxon>
        <taxon>Alveolata</taxon>
        <taxon>Apicomplexa</taxon>
        <taxon>Aconoidasida</taxon>
        <taxon>Haemosporida</taxon>
        <taxon>Plasmodiidae</taxon>
        <taxon>Plasmodium</taxon>
        <taxon>Plasmodium (Plasmodium)</taxon>
    </lineage>
</organism>
<dbReference type="Proteomes" id="UP000182128">
    <property type="component" value="Unassembled WGS sequence"/>
</dbReference>
<dbReference type="SMART" id="SM00916">
    <property type="entry name" value="L51_S25_CI-B8"/>
    <property type="match status" value="1"/>
</dbReference>
<comment type="similarity">
    <text evidence="2">Belongs to the mitochondrion-specific ribosomal protein mL43 family.</text>
</comment>
<dbReference type="InterPro" id="IPR039927">
    <property type="entry name" value="Ribosomal_mL43"/>
</dbReference>
<name>A0A193R5J3_PLAKH</name>
<evidence type="ECO:0000256" key="2">
    <source>
        <dbReference type="ARBA" id="ARBA00006073"/>
    </source>
</evidence>
<dbReference type="Proteomes" id="UP000182142">
    <property type="component" value="Unassembled WGS sequence"/>
</dbReference>
<sequence length="270" mass="31618">MCSNGVYQLKRILLRYSETGHSSRNVRFFLRFILPDYRDENKHLNFEIQHEQYEEPKATFEYINNSRYEVSLKDVKSKHIVDVINLYKDSAGNSDYLKHGGPKVYSNKRSIQVYAVLPTGREACSMSTYEYMRGKSAFVRRQSPSVRGLHRTFNHAFPFYFLVSAPNSQGLWCPSIYSELNAIAYLKKKKKNNIKLPKYTRESLNLNHEVIKGNGRWGNENLFPKGFDQRYLKNIFCYPFENNALKTSEQGEGGNTTEAHMNSFYKFYKN</sequence>
<dbReference type="Gene3D" id="3.40.30.10">
    <property type="entry name" value="Glutaredoxin"/>
    <property type="match status" value="1"/>
</dbReference>
<keyword evidence="4" id="KW-0496">Mitochondrion</keyword>
<dbReference type="PANTHER" id="PTHR21396:SF2">
    <property type="entry name" value="LARGE RIBOSOMAL SUBUNIT PROTEIN ML43"/>
    <property type="match status" value="1"/>
</dbReference>
<reference evidence="8" key="1">
    <citation type="submission" date="2016-05" db="EMBL/GenBank/DDBJ databases">
        <authorList>
            <person name="Lavstsen T."/>
            <person name="Jespersen J.S."/>
        </authorList>
    </citation>
    <scope>NUCLEOTIDE SEQUENCE [LARGE SCALE GENOMIC DNA]</scope>
</reference>
<dbReference type="GO" id="GO:0005762">
    <property type="term" value="C:mitochondrial large ribosomal subunit"/>
    <property type="evidence" value="ECO:0007669"/>
    <property type="project" value="TreeGrafter"/>
</dbReference>
<dbReference type="GO" id="GO:0003735">
    <property type="term" value="F:structural constituent of ribosome"/>
    <property type="evidence" value="ECO:0007669"/>
    <property type="project" value="InterPro"/>
</dbReference>
<reference evidence="10 11" key="2">
    <citation type="submission" date="2016-05" db="EMBL/GenBank/DDBJ databases">
        <authorList>
            <person name="Sharaf H."/>
        </authorList>
    </citation>
    <scope>NUCLEOTIDE SEQUENCE [LARGE SCALE GENOMIC DNA]</scope>
    <source>
        <strain evidence="10 11">H</strain>
    </source>
</reference>
<evidence type="ECO:0000313" key="8">
    <source>
        <dbReference type="EMBL" id="SBO27063.1"/>
    </source>
</evidence>
<dbReference type="EMBL" id="CWHR02000028">
    <property type="protein sequence ID" value="SBO29455.1"/>
    <property type="molecule type" value="Genomic_DNA"/>
</dbReference>
<protein>
    <recommendedName>
        <fullName evidence="6">Large ribosomal subunit protein mL43</fullName>
    </recommendedName>
</protein>
<evidence type="ECO:0000256" key="6">
    <source>
        <dbReference type="ARBA" id="ARBA00035188"/>
    </source>
</evidence>
<evidence type="ECO:0000256" key="4">
    <source>
        <dbReference type="ARBA" id="ARBA00023128"/>
    </source>
</evidence>
<evidence type="ECO:0000313" key="9">
    <source>
        <dbReference type="EMBL" id="SBO29455.1"/>
    </source>
</evidence>